<accession>A0A239EVC6</accession>
<dbReference type="PROSITE" id="PS50883">
    <property type="entry name" value="EAL"/>
    <property type="match status" value="1"/>
</dbReference>
<dbReference type="CDD" id="cd01948">
    <property type="entry name" value="EAL"/>
    <property type="match status" value="1"/>
</dbReference>
<keyword evidence="3" id="KW-1185">Reference proteome</keyword>
<dbReference type="InterPro" id="IPR050706">
    <property type="entry name" value="Cyclic-di-GMP_PDE-like"/>
</dbReference>
<sequence>MDLSISALLSSGLEHQAGARGDTVAQILGAVRRHLEMDVAFVSEFFQGQRVFRHVDSTNPRNPIKPGAGDPLEASFCKRVVDGHLPQLMRDARRNPVSAALDVTHALPVGAHLSVPIRLSDGSTYGTFCCFSFTADESLDERDLKMMRAFAEVTAKLIEAERAAVVRKRELKHKIRKALSSNKLSTAYQPIYDLVADKIVGVEALSRFQALPLQSPDIWFGEANEVGLGVELESRAIQLGLRALEHLPLDMYVSVNISPQHILDGAMAGIFSNMPLDRVVLEITEHSAVAEYDGLASQLAPFRARGMRIAVDDAGAGYASFRHILNLAPDRIKLDMSLTRNIDRDGSRRALAAAFIRFAEETGAKIIAEGVETQSELDTLKALGVSTVQGHFVGRPAPIGDLLTYLH</sequence>
<dbReference type="AlphaFoldDB" id="A0A239EVC6"/>
<dbReference type="PANTHER" id="PTHR33121:SF76">
    <property type="entry name" value="SIGNALING PROTEIN"/>
    <property type="match status" value="1"/>
</dbReference>
<dbReference type="Gene3D" id="3.30.450.40">
    <property type="match status" value="1"/>
</dbReference>
<dbReference type="Proteomes" id="UP000198284">
    <property type="component" value="Unassembled WGS sequence"/>
</dbReference>
<dbReference type="SMART" id="SM00065">
    <property type="entry name" value="GAF"/>
    <property type="match status" value="1"/>
</dbReference>
<dbReference type="InterPro" id="IPR035919">
    <property type="entry name" value="EAL_sf"/>
</dbReference>
<evidence type="ECO:0000313" key="2">
    <source>
        <dbReference type="EMBL" id="SNS48228.1"/>
    </source>
</evidence>
<evidence type="ECO:0000259" key="1">
    <source>
        <dbReference type="PROSITE" id="PS50883"/>
    </source>
</evidence>
<dbReference type="PANTHER" id="PTHR33121">
    <property type="entry name" value="CYCLIC DI-GMP PHOSPHODIESTERASE PDEF"/>
    <property type="match status" value="1"/>
</dbReference>
<proteinExistence type="predicted"/>
<dbReference type="Pfam" id="PF13185">
    <property type="entry name" value="GAF_2"/>
    <property type="match status" value="1"/>
</dbReference>
<dbReference type="GO" id="GO:0071111">
    <property type="term" value="F:cyclic-guanylate-specific phosphodiesterase activity"/>
    <property type="evidence" value="ECO:0007669"/>
    <property type="project" value="InterPro"/>
</dbReference>
<organism evidence="2 3">
    <name type="scientific">Noviherbaspirillum humi</name>
    <dbReference type="NCBI Taxonomy" id="1688639"/>
    <lineage>
        <taxon>Bacteria</taxon>
        <taxon>Pseudomonadati</taxon>
        <taxon>Pseudomonadota</taxon>
        <taxon>Betaproteobacteria</taxon>
        <taxon>Burkholderiales</taxon>
        <taxon>Oxalobacteraceae</taxon>
        <taxon>Noviherbaspirillum</taxon>
    </lineage>
</organism>
<evidence type="ECO:0000313" key="3">
    <source>
        <dbReference type="Proteomes" id="UP000198284"/>
    </source>
</evidence>
<dbReference type="InterPro" id="IPR029016">
    <property type="entry name" value="GAF-like_dom_sf"/>
</dbReference>
<dbReference type="Gene3D" id="3.20.20.450">
    <property type="entry name" value="EAL domain"/>
    <property type="match status" value="1"/>
</dbReference>
<dbReference type="EMBL" id="FZOT01000003">
    <property type="protein sequence ID" value="SNS48228.1"/>
    <property type="molecule type" value="Genomic_DNA"/>
</dbReference>
<dbReference type="RefSeq" id="WP_217900135.1">
    <property type="nucleotide sequence ID" value="NZ_FZOT01000003.1"/>
</dbReference>
<reference evidence="2 3" key="1">
    <citation type="submission" date="2017-06" db="EMBL/GenBank/DDBJ databases">
        <authorList>
            <person name="Kim H.J."/>
            <person name="Triplett B.A."/>
        </authorList>
    </citation>
    <scope>NUCLEOTIDE SEQUENCE [LARGE SCALE GENOMIC DNA]</scope>
    <source>
        <strain evidence="2 3">U15</strain>
    </source>
</reference>
<dbReference type="Pfam" id="PF00563">
    <property type="entry name" value="EAL"/>
    <property type="match status" value="1"/>
</dbReference>
<feature type="domain" description="EAL" evidence="1">
    <location>
        <begin position="168"/>
        <end position="407"/>
    </location>
</feature>
<dbReference type="SUPFAM" id="SSF55781">
    <property type="entry name" value="GAF domain-like"/>
    <property type="match status" value="1"/>
</dbReference>
<dbReference type="InterPro" id="IPR003018">
    <property type="entry name" value="GAF"/>
</dbReference>
<dbReference type="InterPro" id="IPR001633">
    <property type="entry name" value="EAL_dom"/>
</dbReference>
<dbReference type="SUPFAM" id="SSF141868">
    <property type="entry name" value="EAL domain-like"/>
    <property type="match status" value="1"/>
</dbReference>
<name>A0A239EVC6_9BURK</name>
<protein>
    <submittedName>
        <fullName evidence="2">EAL domain, c-di-GMP-specific phosphodiesterase class I (Or its enzymatically inactive variant)</fullName>
    </submittedName>
</protein>
<gene>
    <name evidence="2" type="ORF">SAMN06265795_10322</name>
</gene>
<dbReference type="SMART" id="SM00052">
    <property type="entry name" value="EAL"/>
    <property type="match status" value="1"/>
</dbReference>